<keyword evidence="1" id="KW-1133">Transmembrane helix</keyword>
<keyword evidence="1" id="KW-0812">Transmembrane</keyword>
<dbReference type="Proteomes" id="UP000297839">
    <property type="component" value="Unassembled WGS sequence"/>
</dbReference>
<sequence length="135" mass="15043">MAAAMFACALAHTNIARQFERLSARFPRHEGLFHLLGEVEVVFGFWSLLTILGLALLGAPAVDYLESRQYTEPLFVFAIMVVAGSRPARRRAAASRSSPTRRIRPAWLCCAPASTTAPSAPAGCCWARWRPRRWR</sequence>
<protein>
    <submittedName>
        <fullName evidence="2">Uncharacterized protein</fullName>
    </submittedName>
</protein>
<keyword evidence="3" id="KW-1185">Reference proteome</keyword>
<dbReference type="AlphaFoldDB" id="A0A4Z0BQ12"/>
<evidence type="ECO:0000313" key="2">
    <source>
        <dbReference type="EMBL" id="TFZ00328.1"/>
    </source>
</evidence>
<name>A0A4Z0BQ12_9BURK</name>
<dbReference type="Pfam" id="PF07399">
    <property type="entry name" value="Na_H_antiport_3"/>
    <property type="match status" value="1"/>
</dbReference>
<accession>A0A4Z0BQ12</accession>
<feature type="transmembrane region" description="Helical" evidence="1">
    <location>
        <begin position="42"/>
        <end position="62"/>
    </location>
</feature>
<proteinExistence type="predicted"/>
<evidence type="ECO:0000313" key="3">
    <source>
        <dbReference type="Proteomes" id="UP000297839"/>
    </source>
</evidence>
<dbReference type="InterPro" id="IPR009978">
    <property type="entry name" value="Na_H_antiport_3"/>
</dbReference>
<keyword evidence="1" id="KW-0472">Membrane</keyword>
<evidence type="ECO:0000256" key="1">
    <source>
        <dbReference type="SAM" id="Phobius"/>
    </source>
</evidence>
<organism evidence="2 3">
    <name type="scientific">Ramlibacter humi</name>
    <dbReference type="NCBI Taxonomy" id="2530451"/>
    <lineage>
        <taxon>Bacteria</taxon>
        <taxon>Pseudomonadati</taxon>
        <taxon>Pseudomonadota</taxon>
        <taxon>Betaproteobacteria</taxon>
        <taxon>Burkholderiales</taxon>
        <taxon>Comamonadaceae</taxon>
        <taxon>Ramlibacter</taxon>
    </lineage>
</organism>
<dbReference type="OrthoDB" id="248356at2"/>
<dbReference type="EMBL" id="SMLK01000004">
    <property type="protein sequence ID" value="TFZ00328.1"/>
    <property type="molecule type" value="Genomic_DNA"/>
</dbReference>
<reference evidence="2 3" key="1">
    <citation type="submission" date="2019-03" db="EMBL/GenBank/DDBJ databases">
        <title>Ramlibacter sp. 18x22-1, whole genome shotgun sequence.</title>
        <authorList>
            <person name="Zhang X."/>
            <person name="Feng G."/>
            <person name="Zhu H."/>
        </authorList>
    </citation>
    <scope>NUCLEOTIDE SEQUENCE [LARGE SCALE GENOMIC DNA]</scope>
    <source>
        <strain evidence="2 3">18x22-1</strain>
    </source>
</reference>
<comment type="caution">
    <text evidence="2">The sequence shown here is derived from an EMBL/GenBank/DDBJ whole genome shotgun (WGS) entry which is preliminary data.</text>
</comment>
<gene>
    <name evidence="2" type="ORF">EZ216_14625</name>
</gene>